<proteinExistence type="predicted"/>
<evidence type="ECO:0000313" key="1">
    <source>
        <dbReference type="EMBL" id="QEE26646.1"/>
    </source>
</evidence>
<evidence type="ECO:0000313" key="2">
    <source>
        <dbReference type="Proteomes" id="UP000321820"/>
    </source>
</evidence>
<dbReference type="Gene3D" id="3.40.50.150">
    <property type="entry name" value="Vaccinia Virus protein VP39"/>
    <property type="match status" value="1"/>
</dbReference>
<gene>
    <name evidence="1" type="ORF">FTW19_00660</name>
</gene>
<dbReference type="Proteomes" id="UP000321820">
    <property type="component" value="Chromosome"/>
</dbReference>
<dbReference type="Pfam" id="PF13578">
    <property type="entry name" value="Methyltransf_24"/>
    <property type="match status" value="1"/>
</dbReference>
<reference evidence="1 2" key="1">
    <citation type="submission" date="2019-08" db="EMBL/GenBank/DDBJ databases">
        <title>Complete genome sequence of Terriglobus albidus strain ORNL.</title>
        <authorList>
            <person name="Podar M."/>
        </authorList>
    </citation>
    <scope>NUCLEOTIDE SEQUENCE [LARGE SCALE GENOMIC DNA]</scope>
    <source>
        <strain evidence="1 2">ORNL</strain>
    </source>
</reference>
<dbReference type="GO" id="GO:0008168">
    <property type="term" value="F:methyltransferase activity"/>
    <property type="evidence" value="ECO:0007669"/>
    <property type="project" value="UniProtKB-KW"/>
</dbReference>
<organism evidence="1 2">
    <name type="scientific">Terriglobus albidus</name>
    <dbReference type="NCBI Taxonomy" id="1592106"/>
    <lineage>
        <taxon>Bacteria</taxon>
        <taxon>Pseudomonadati</taxon>
        <taxon>Acidobacteriota</taxon>
        <taxon>Terriglobia</taxon>
        <taxon>Terriglobales</taxon>
        <taxon>Acidobacteriaceae</taxon>
        <taxon>Terriglobus</taxon>
    </lineage>
</organism>
<accession>A0A5B9E9B4</accession>
<dbReference type="AlphaFoldDB" id="A0A5B9E9B4"/>
<dbReference type="GO" id="GO:0032259">
    <property type="term" value="P:methylation"/>
    <property type="evidence" value="ECO:0007669"/>
    <property type="project" value="UniProtKB-KW"/>
</dbReference>
<dbReference type="RefSeq" id="WP_147645784.1">
    <property type="nucleotide sequence ID" value="NZ_CP042806.1"/>
</dbReference>
<name>A0A5B9E9B4_9BACT</name>
<dbReference type="InterPro" id="IPR029063">
    <property type="entry name" value="SAM-dependent_MTases_sf"/>
</dbReference>
<dbReference type="OrthoDB" id="9795498at2"/>
<keyword evidence="2" id="KW-1185">Reference proteome</keyword>
<dbReference type="EMBL" id="CP042806">
    <property type="protein sequence ID" value="QEE26646.1"/>
    <property type="molecule type" value="Genomic_DNA"/>
</dbReference>
<keyword evidence="1" id="KW-0808">Transferase</keyword>
<sequence length="322" mass="37197">MNRIMRSPSVRTTLSSLFHALQSGLHVSVTPSHFYFPVPDLNSFRGKDWKERRPCSGIDFHFDEQIQRLQYDLAPYLAECKFPESSISNNGHRSFHFNNGFFEHVDAEIAYAFVRRNKPRRIIEIGSGNTTMVLAAALRANRKEGFPGELISIEPHPAPYLKHGIDGLTQLIEKPVQQVPLEFFHQLEANDILFIDSTHVVSVDSDVLYECLRILPEVAEGVLVHLHDIFTPMDYPQKFVMTNLCFWGEQYMLEAFLSFNQAFRVIWSASALQHEHWNELEAAFPAWKDSYTRMPAQLKIYAPTLDGRNVWPNSFWIERAAR</sequence>
<dbReference type="SUPFAM" id="SSF53335">
    <property type="entry name" value="S-adenosyl-L-methionine-dependent methyltransferases"/>
    <property type="match status" value="1"/>
</dbReference>
<protein>
    <submittedName>
        <fullName evidence="1">Class I SAM-dependent methyltransferase</fullName>
    </submittedName>
</protein>
<dbReference type="KEGG" id="talb:FTW19_00660"/>
<keyword evidence="1" id="KW-0489">Methyltransferase</keyword>